<evidence type="ECO:0000256" key="2">
    <source>
        <dbReference type="ARBA" id="ARBA00004167"/>
    </source>
</evidence>
<evidence type="ECO:0000256" key="1">
    <source>
        <dbReference type="ARBA" id="ARBA00001971"/>
    </source>
</evidence>
<dbReference type="Gene3D" id="1.10.630.10">
    <property type="entry name" value="Cytochrome P450"/>
    <property type="match status" value="1"/>
</dbReference>
<dbReference type="PROSITE" id="PS00086">
    <property type="entry name" value="CYTOCHROME_P450"/>
    <property type="match status" value="1"/>
</dbReference>
<dbReference type="PRINTS" id="PR00463">
    <property type="entry name" value="EP450I"/>
</dbReference>
<sequence length="504" mass="56710">MITATDSALLLLTVALLLALYTRKSAKGRLPPGPRPLPVVGNVLDFPRKHLGREFRGLSLQYGDVVYLRVLGQSVVILGSYEAACELMEKRSANYSDRPHSVMVNLTNLDWIFVFKNYGLEWRRYRRAFHNQFLPTMVVRYQAIQQEVTHNLLRNLLEAPERFSYHIKFSFAASILRITYGVNLTQGDTTHHKLAQELAHIAEDISTPGQHVVEAFPFMLHIPSWTPGGGFKKLAERWKKEIAAIRDQLYDSAKETMDKQGVHESIMTRLTAAGEDEEMAKNVTATIYAAGADTTNASVHAFILAMAKYPKVQERAQAELDAVVGPDRLPGLDDRAALPYTHALVKEVLRWHVVAPIGVPHRSVEDDEYKGYLIPAGSIVLVNQWALSRDETMYAEPEVFEPERFLRDDGRLNPEVRDPTTYVFGFGRRICPGKHFAEASLFMVCASILHTFIISPPVDEAGVPRKLDVNMGSNLAVSHPDRFDCRIVPRDARRRELIRGTAAS</sequence>
<keyword evidence="6" id="KW-0812">Transmembrane</keyword>
<dbReference type="PANTHER" id="PTHR46300:SF7">
    <property type="entry name" value="P450, PUTATIVE (EUROFUNG)-RELATED"/>
    <property type="match status" value="1"/>
</dbReference>
<evidence type="ECO:0000256" key="6">
    <source>
        <dbReference type="ARBA" id="ARBA00022692"/>
    </source>
</evidence>
<keyword evidence="17" id="KW-1185">Reference proteome</keyword>
<evidence type="ECO:0000256" key="13">
    <source>
        <dbReference type="PIRSR" id="PIRSR602401-1"/>
    </source>
</evidence>
<keyword evidence="12" id="KW-0472">Membrane</keyword>
<feature type="binding site" description="axial binding residue" evidence="13">
    <location>
        <position position="431"/>
    </location>
    <ligand>
        <name>heme</name>
        <dbReference type="ChEBI" id="CHEBI:30413"/>
    </ligand>
    <ligandPart>
        <name>Fe</name>
        <dbReference type="ChEBI" id="CHEBI:18248"/>
    </ligandPart>
</feature>
<evidence type="ECO:0000256" key="7">
    <source>
        <dbReference type="ARBA" id="ARBA00022723"/>
    </source>
</evidence>
<reference evidence="16" key="1">
    <citation type="journal article" date="2018" name="Genome Biol. Evol.">
        <title>Genomics and development of Lentinus tigrinus, a white-rot wood-decaying mushroom with dimorphic fruiting bodies.</title>
        <authorList>
            <person name="Wu B."/>
            <person name="Xu Z."/>
            <person name="Knudson A."/>
            <person name="Carlson A."/>
            <person name="Chen N."/>
            <person name="Kovaka S."/>
            <person name="LaButti K."/>
            <person name="Lipzen A."/>
            <person name="Pennachio C."/>
            <person name="Riley R."/>
            <person name="Schakwitz W."/>
            <person name="Umezawa K."/>
            <person name="Ohm R.A."/>
            <person name="Grigoriev I.V."/>
            <person name="Nagy L.G."/>
            <person name="Gibbons J."/>
            <person name="Hibbett D."/>
        </authorList>
    </citation>
    <scope>NUCLEOTIDE SEQUENCE [LARGE SCALE GENOMIC DNA]</scope>
    <source>
        <strain evidence="16">ALCF2SS1-6</strain>
    </source>
</reference>
<evidence type="ECO:0000256" key="15">
    <source>
        <dbReference type="SAM" id="SignalP"/>
    </source>
</evidence>
<evidence type="ECO:0000313" key="17">
    <source>
        <dbReference type="Proteomes" id="UP000313359"/>
    </source>
</evidence>
<dbReference type="InterPro" id="IPR036396">
    <property type="entry name" value="Cyt_P450_sf"/>
</dbReference>
<keyword evidence="8" id="KW-1133">Transmembrane helix</keyword>
<evidence type="ECO:0000256" key="4">
    <source>
        <dbReference type="ARBA" id="ARBA00010617"/>
    </source>
</evidence>
<keyword evidence="15" id="KW-0732">Signal</keyword>
<evidence type="ECO:0000256" key="10">
    <source>
        <dbReference type="ARBA" id="ARBA00023004"/>
    </source>
</evidence>
<comment type="pathway">
    <text evidence="3">Secondary metabolite biosynthesis.</text>
</comment>
<dbReference type="CDD" id="cd11065">
    <property type="entry name" value="CYP64-like"/>
    <property type="match status" value="1"/>
</dbReference>
<dbReference type="Pfam" id="PF00067">
    <property type="entry name" value="p450"/>
    <property type="match status" value="1"/>
</dbReference>
<dbReference type="GO" id="GO:0016020">
    <property type="term" value="C:membrane"/>
    <property type="evidence" value="ECO:0007669"/>
    <property type="project" value="UniProtKB-SubCell"/>
</dbReference>
<evidence type="ECO:0000256" key="14">
    <source>
        <dbReference type="RuleBase" id="RU000461"/>
    </source>
</evidence>
<evidence type="ECO:0000256" key="8">
    <source>
        <dbReference type="ARBA" id="ARBA00022989"/>
    </source>
</evidence>
<keyword evidence="10 13" id="KW-0408">Iron</keyword>
<dbReference type="GO" id="GO:0005506">
    <property type="term" value="F:iron ion binding"/>
    <property type="evidence" value="ECO:0007669"/>
    <property type="project" value="InterPro"/>
</dbReference>
<comment type="subcellular location">
    <subcellularLocation>
        <location evidence="2">Membrane</location>
        <topology evidence="2">Single-pass membrane protein</topology>
    </subcellularLocation>
</comment>
<evidence type="ECO:0000256" key="5">
    <source>
        <dbReference type="ARBA" id="ARBA00022617"/>
    </source>
</evidence>
<dbReference type="PANTHER" id="PTHR46300">
    <property type="entry name" value="P450, PUTATIVE (EUROFUNG)-RELATED-RELATED"/>
    <property type="match status" value="1"/>
</dbReference>
<accession>A0A5C2SKX1</accession>
<protein>
    <submittedName>
        <fullName evidence="16">Cytochrome P450</fullName>
    </submittedName>
</protein>
<comment type="cofactor">
    <cofactor evidence="1 13">
        <name>heme</name>
        <dbReference type="ChEBI" id="CHEBI:30413"/>
    </cofactor>
</comment>
<evidence type="ECO:0000256" key="9">
    <source>
        <dbReference type="ARBA" id="ARBA00023002"/>
    </source>
</evidence>
<evidence type="ECO:0000313" key="16">
    <source>
        <dbReference type="EMBL" id="RPD64505.1"/>
    </source>
</evidence>
<dbReference type="AlphaFoldDB" id="A0A5C2SKX1"/>
<dbReference type="InterPro" id="IPR002401">
    <property type="entry name" value="Cyt_P450_E_grp-I"/>
</dbReference>
<gene>
    <name evidence="16" type="ORF">L227DRAFT_572038</name>
</gene>
<evidence type="ECO:0000256" key="3">
    <source>
        <dbReference type="ARBA" id="ARBA00005179"/>
    </source>
</evidence>
<proteinExistence type="inferred from homology"/>
<dbReference type="STRING" id="1328759.A0A5C2SKX1"/>
<dbReference type="InterPro" id="IPR001128">
    <property type="entry name" value="Cyt_P450"/>
</dbReference>
<dbReference type="InterPro" id="IPR050364">
    <property type="entry name" value="Cytochrome_P450_fung"/>
</dbReference>
<evidence type="ECO:0000256" key="11">
    <source>
        <dbReference type="ARBA" id="ARBA00023033"/>
    </source>
</evidence>
<evidence type="ECO:0000256" key="12">
    <source>
        <dbReference type="ARBA" id="ARBA00023136"/>
    </source>
</evidence>
<feature type="signal peptide" evidence="15">
    <location>
        <begin position="1"/>
        <end position="26"/>
    </location>
</feature>
<dbReference type="GO" id="GO:0004497">
    <property type="term" value="F:monooxygenase activity"/>
    <property type="evidence" value="ECO:0007669"/>
    <property type="project" value="UniProtKB-KW"/>
</dbReference>
<keyword evidence="7 13" id="KW-0479">Metal-binding</keyword>
<dbReference type="GO" id="GO:0016705">
    <property type="term" value="F:oxidoreductase activity, acting on paired donors, with incorporation or reduction of molecular oxygen"/>
    <property type="evidence" value="ECO:0007669"/>
    <property type="project" value="InterPro"/>
</dbReference>
<comment type="similarity">
    <text evidence="4 14">Belongs to the cytochrome P450 family.</text>
</comment>
<dbReference type="OrthoDB" id="2789670at2759"/>
<keyword evidence="11 14" id="KW-0503">Monooxygenase</keyword>
<dbReference type="EMBL" id="ML122254">
    <property type="protein sequence ID" value="RPD64505.1"/>
    <property type="molecule type" value="Genomic_DNA"/>
</dbReference>
<organism evidence="16 17">
    <name type="scientific">Lentinus tigrinus ALCF2SS1-6</name>
    <dbReference type="NCBI Taxonomy" id="1328759"/>
    <lineage>
        <taxon>Eukaryota</taxon>
        <taxon>Fungi</taxon>
        <taxon>Dikarya</taxon>
        <taxon>Basidiomycota</taxon>
        <taxon>Agaricomycotina</taxon>
        <taxon>Agaricomycetes</taxon>
        <taxon>Polyporales</taxon>
        <taxon>Polyporaceae</taxon>
        <taxon>Lentinus</taxon>
    </lineage>
</organism>
<keyword evidence="5 13" id="KW-0349">Heme</keyword>
<dbReference type="InterPro" id="IPR017972">
    <property type="entry name" value="Cyt_P450_CS"/>
</dbReference>
<dbReference type="PRINTS" id="PR00385">
    <property type="entry name" value="P450"/>
</dbReference>
<feature type="chain" id="PRO_5022672318" evidence="15">
    <location>
        <begin position="27"/>
        <end position="504"/>
    </location>
</feature>
<dbReference type="Proteomes" id="UP000313359">
    <property type="component" value="Unassembled WGS sequence"/>
</dbReference>
<dbReference type="GO" id="GO:0020037">
    <property type="term" value="F:heme binding"/>
    <property type="evidence" value="ECO:0007669"/>
    <property type="project" value="InterPro"/>
</dbReference>
<dbReference type="SUPFAM" id="SSF48264">
    <property type="entry name" value="Cytochrome P450"/>
    <property type="match status" value="1"/>
</dbReference>
<name>A0A5C2SKX1_9APHY</name>
<keyword evidence="9 14" id="KW-0560">Oxidoreductase</keyword>